<feature type="transmembrane region" description="Helical" evidence="1">
    <location>
        <begin position="12"/>
        <end position="34"/>
    </location>
</feature>
<evidence type="ECO:0000256" key="1">
    <source>
        <dbReference type="SAM" id="Phobius"/>
    </source>
</evidence>
<dbReference type="EMBL" id="JACHXF010000020">
    <property type="protein sequence ID" value="MBB3099734.1"/>
    <property type="molecule type" value="Genomic_DNA"/>
</dbReference>
<feature type="transmembrane region" description="Helical" evidence="1">
    <location>
        <begin position="181"/>
        <end position="197"/>
    </location>
</feature>
<sequence>MTRPLTLHLIRAVPWWPFAVAVLLAVVAQLPVLLKDPPPAMIVIDLRIAAAVLGAAAGFALPDLMASTVISPLPRWRRQWLRIALLLVPSVLVWGLLYLAVRNAAGPAVTWSHGFVILQAAVCGLLPVAAAAVGARYRDDAAGALLGPIVQGVVLVVSLFFTDRGSPWSLPMDGVWTTAQRCWPIALALVVVTLLVANRETPATPYLTARRAGAKR</sequence>
<dbReference type="AlphaFoldDB" id="A0A7W5APS6"/>
<accession>A0A7W5APS6</accession>
<keyword evidence="1" id="KW-0812">Transmembrane</keyword>
<evidence type="ECO:0000313" key="3">
    <source>
        <dbReference type="Proteomes" id="UP000590749"/>
    </source>
</evidence>
<organism evidence="2 3">
    <name type="scientific">Actinoplanes campanulatus</name>
    <dbReference type="NCBI Taxonomy" id="113559"/>
    <lineage>
        <taxon>Bacteria</taxon>
        <taxon>Bacillati</taxon>
        <taxon>Actinomycetota</taxon>
        <taxon>Actinomycetes</taxon>
        <taxon>Micromonosporales</taxon>
        <taxon>Micromonosporaceae</taxon>
        <taxon>Actinoplanes</taxon>
    </lineage>
</organism>
<name>A0A7W5APS6_9ACTN</name>
<gene>
    <name evidence="2" type="ORF">FHR83_007443</name>
</gene>
<comment type="caution">
    <text evidence="2">The sequence shown here is derived from an EMBL/GenBank/DDBJ whole genome shotgun (WGS) entry which is preliminary data.</text>
</comment>
<keyword evidence="1" id="KW-1133">Transmembrane helix</keyword>
<evidence type="ECO:0000313" key="2">
    <source>
        <dbReference type="EMBL" id="MBB3099734.1"/>
    </source>
</evidence>
<protein>
    <recommendedName>
        <fullName evidence="4">ABC-2 type transport system permease protein</fullName>
    </recommendedName>
</protein>
<feature type="transmembrane region" description="Helical" evidence="1">
    <location>
        <begin position="113"/>
        <end position="135"/>
    </location>
</feature>
<keyword evidence="3" id="KW-1185">Reference proteome</keyword>
<reference evidence="2 3" key="1">
    <citation type="submission" date="2020-08" db="EMBL/GenBank/DDBJ databases">
        <title>Genomic Encyclopedia of Type Strains, Phase III (KMG-III): the genomes of soil and plant-associated and newly described type strains.</title>
        <authorList>
            <person name="Whitman W."/>
        </authorList>
    </citation>
    <scope>NUCLEOTIDE SEQUENCE [LARGE SCALE GENOMIC DNA]</scope>
    <source>
        <strain evidence="2 3">CECT 3287</strain>
    </source>
</reference>
<keyword evidence="1" id="KW-0472">Membrane</keyword>
<feature type="transmembrane region" description="Helical" evidence="1">
    <location>
        <begin position="83"/>
        <end position="101"/>
    </location>
</feature>
<dbReference type="RefSeq" id="WP_183225814.1">
    <property type="nucleotide sequence ID" value="NZ_BMPW01000010.1"/>
</dbReference>
<dbReference type="Proteomes" id="UP000590749">
    <property type="component" value="Unassembled WGS sequence"/>
</dbReference>
<evidence type="ECO:0008006" key="4">
    <source>
        <dbReference type="Google" id="ProtNLM"/>
    </source>
</evidence>
<feature type="transmembrane region" description="Helical" evidence="1">
    <location>
        <begin position="40"/>
        <end position="62"/>
    </location>
</feature>
<feature type="transmembrane region" description="Helical" evidence="1">
    <location>
        <begin position="142"/>
        <end position="161"/>
    </location>
</feature>
<proteinExistence type="predicted"/>